<sequence length="388" mass="45076">MIKRLKVKNFRSLNDFEVEFGKFNVLIGRNNTGKSNIIDVLSFLNEGVKEDAAKILSKRGGHNEIVFGGNTTDNIEIKAEFEGEFFKDKFLLDYLLKLPATIYPIEEKLEVQKNNGEGAIFPKPETHKSNFYWFGKGNKEFPIITEKSNIEEIKRKVEEAEKPTMQEYKMGINGSFFYTLLRNIHSYKIIPHNIKPQYPEAFVEENMELDNDCKNLALFLLKLSQQNKRVFERITELLCGVVDEIEDISPRVSGKNVYLMIKDKNFDKYFYPESISDGVISLLSYITIIETANEHDIICFEEPENYIHARMLEFIIDLMKRSNAQIIVTTHSLSFIDLCDPEDIIIVEKEKGETKARRIENREEFKKILEENGLTLGELYFSSELKNE</sequence>
<dbReference type="PIRSF" id="PIRSF029347">
    <property type="entry name" value="RecF"/>
    <property type="match status" value="1"/>
</dbReference>
<dbReference type="PANTHER" id="PTHR32182:SF22">
    <property type="entry name" value="ATP-DEPENDENT ENDONUCLEASE, OLD FAMILY-RELATED"/>
    <property type="match status" value="1"/>
</dbReference>
<feature type="domain" description="ATPase AAA-type core" evidence="1">
    <location>
        <begin position="23"/>
        <end position="337"/>
    </location>
</feature>
<accession>A0A098E7C3</accession>
<dbReference type="Gene3D" id="3.40.50.300">
    <property type="entry name" value="P-loop containing nucleotide triphosphate hydrolases"/>
    <property type="match status" value="1"/>
</dbReference>
<dbReference type="GO" id="GO:0000731">
    <property type="term" value="P:DNA synthesis involved in DNA repair"/>
    <property type="evidence" value="ECO:0007669"/>
    <property type="project" value="TreeGrafter"/>
</dbReference>
<evidence type="ECO:0000313" key="2">
    <source>
        <dbReference type="EMBL" id="CEG11908.1"/>
    </source>
</evidence>
<proteinExistence type="predicted"/>
<dbReference type="GO" id="GO:0005524">
    <property type="term" value="F:ATP binding"/>
    <property type="evidence" value="ECO:0007669"/>
    <property type="project" value="InterPro"/>
</dbReference>
<reference evidence="2" key="1">
    <citation type="submission" date="2014-09" db="EMBL/GenBank/DDBJ databases">
        <authorList>
            <person name="Probst J Alexander"/>
        </authorList>
    </citation>
    <scope>NUCLEOTIDE SEQUENCE</scope>
</reference>
<evidence type="ECO:0000259" key="1">
    <source>
        <dbReference type="Pfam" id="PF13304"/>
    </source>
</evidence>
<dbReference type="SUPFAM" id="SSF52540">
    <property type="entry name" value="P-loop containing nucleoside triphosphate hydrolases"/>
    <property type="match status" value="1"/>
</dbReference>
<dbReference type="GO" id="GO:0006302">
    <property type="term" value="P:double-strand break repair"/>
    <property type="evidence" value="ECO:0007669"/>
    <property type="project" value="TreeGrafter"/>
</dbReference>
<dbReference type="InterPro" id="IPR014555">
    <property type="entry name" value="RecF-like"/>
</dbReference>
<dbReference type="GO" id="GO:0016887">
    <property type="term" value="F:ATP hydrolysis activity"/>
    <property type="evidence" value="ECO:0007669"/>
    <property type="project" value="InterPro"/>
</dbReference>
<dbReference type="Pfam" id="PF13304">
    <property type="entry name" value="AAA_21"/>
    <property type="match status" value="1"/>
</dbReference>
<protein>
    <recommendedName>
        <fullName evidence="1">ATPase AAA-type core domain-containing protein</fullName>
    </recommendedName>
</protein>
<name>A0A098E7C3_9ZZZZ</name>
<dbReference type="PANTHER" id="PTHR32182">
    <property type="entry name" value="DNA REPLICATION AND REPAIR PROTEIN RECF"/>
    <property type="match status" value="1"/>
</dbReference>
<gene>
    <name evidence="2" type="ORF">MSIBF_A1760030</name>
</gene>
<organism evidence="2">
    <name type="scientific">groundwater metagenome</name>
    <dbReference type="NCBI Taxonomy" id="717931"/>
    <lineage>
        <taxon>unclassified sequences</taxon>
        <taxon>metagenomes</taxon>
        <taxon>ecological metagenomes</taxon>
    </lineage>
</organism>
<dbReference type="AlphaFoldDB" id="A0A098E7C3"/>
<dbReference type="InterPro" id="IPR027417">
    <property type="entry name" value="P-loop_NTPase"/>
</dbReference>
<dbReference type="InterPro" id="IPR003959">
    <property type="entry name" value="ATPase_AAA_core"/>
</dbReference>
<dbReference type="EMBL" id="CCXY01000086">
    <property type="protein sequence ID" value="CEG11908.1"/>
    <property type="molecule type" value="Genomic_DNA"/>
</dbReference>